<protein>
    <recommendedName>
        <fullName evidence="3">PIN domain-containing protein</fullName>
    </recommendedName>
</protein>
<evidence type="ECO:0000313" key="1">
    <source>
        <dbReference type="EMBL" id="MBC2398612.1"/>
    </source>
</evidence>
<dbReference type="Gene3D" id="3.40.50.1010">
    <property type="entry name" value="5'-nuclease"/>
    <property type="match status" value="1"/>
</dbReference>
<keyword evidence="2" id="KW-1185">Reference proteome</keyword>
<accession>A0A923E8N3</accession>
<dbReference type="AlphaFoldDB" id="A0A923E8N3"/>
<dbReference type="RefSeq" id="WP_035148057.1">
    <property type="nucleotide sequence ID" value="NZ_JAAZWO010000016.1"/>
</dbReference>
<dbReference type="InterPro" id="IPR029060">
    <property type="entry name" value="PIN-like_dom_sf"/>
</dbReference>
<proteinExistence type="predicted"/>
<dbReference type="Proteomes" id="UP000563151">
    <property type="component" value="Unassembled WGS sequence"/>
</dbReference>
<dbReference type="EMBL" id="JAAZWO010000016">
    <property type="protein sequence ID" value="MBC2398612.1"/>
    <property type="molecule type" value="Genomic_DNA"/>
</dbReference>
<reference evidence="1 2" key="1">
    <citation type="submission" date="2020-04" db="EMBL/GenBank/DDBJ databases">
        <title>Genomic insights into acetone-butanol-ethanol (ABE) fermentation by sequencing solventogenic clostridia strains.</title>
        <authorList>
            <person name="Brown S."/>
        </authorList>
    </citation>
    <scope>NUCLEOTIDE SEQUENCE [LARGE SCALE GENOMIC DNA]</scope>
    <source>
        <strain evidence="1 2">DJ011</strain>
    </source>
</reference>
<evidence type="ECO:0008006" key="3">
    <source>
        <dbReference type="Google" id="ProtNLM"/>
    </source>
</evidence>
<name>A0A923E8N3_CLOTT</name>
<evidence type="ECO:0000313" key="2">
    <source>
        <dbReference type="Proteomes" id="UP000563151"/>
    </source>
</evidence>
<dbReference type="SUPFAM" id="SSF88723">
    <property type="entry name" value="PIN domain-like"/>
    <property type="match status" value="1"/>
</dbReference>
<organism evidence="1 2">
    <name type="scientific">Clostridium tetanomorphum</name>
    <dbReference type="NCBI Taxonomy" id="1553"/>
    <lineage>
        <taxon>Bacteria</taxon>
        <taxon>Bacillati</taxon>
        <taxon>Bacillota</taxon>
        <taxon>Clostridia</taxon>
        <taxon>Eubacteriales</taxon>
        <taxon>Clostridiaceae</taxon>
        <taxon>Clostridium</taxon>
    </lineage>
</organism>
<comment type="caution">
    <text evidence="1">The sequence shown here is derived from an EMBL/GenBank/DDBJ whole genome shotgun (WGS) entry which is preliminary data.</text>
</comment>
<gene>
    <name evidence="1" type="ORF">HGG79_12635</name>
</gene>
<sequence length="159" mass="18833">MLNKKYLLDSNIVIKIWSQYPDVFNLLEKHPNIDFKISHNVAEELSKKEFTEYKGTPVLTSKFLELLNHVTENDLCDFSKDSKFNEYVKYDYKENIYLICGNKLSEIDYNLICICEKYSDYILVTEDKKLLSSAKIILGYSRVVNFELFIEDLRKFNIL</sequence>